<keyword evidence="5" id="KW-0812">Transmembrane</keyword>
<evidence type="ECO:0000256" key="1">
    <source>
        <dbReference type="ARBA" id="ARBA00008683"/>
    </source>
</evidence>
<evidence type="ECO:0000313" key="8">
    <source>
        <dbReference type="Proteomes" id="UP000666240"/>
    </source>
</evidence>
<keyword evidence="3" id="KW-0378">Hydrolase</keyword>
<keyword evidence="4" id="KW-0720">Serine protease</keyword>
<keyword evidence="5" id="KW-0472">Membrane</keyword>
<keyword evidence="5" id="KW-1133">Transmembrane helix</keyword>
<feature type="transmembrane region" description="Helical" evidence="5">
    <location>
        <begin position="20"/>
        <end position="41"/>
    </location>
</feature>
<name>A0A8J7RS78_9HYPH</name>
<accession>A0A8J7RS78</accession>
<dbReference type="Gene3D" id="3.90.226.10">
    <property type="entry name" value="2-enoyl-CoA Hydratase, Chain A, domain 1"/>
    <property type="match status" value="1"/>
</dbReference>
<comment type="similarity">
    <text evidence="1">Belongs to the peptidase S49 family.</text>
</comment>
<dbReference type="NCBIfam" id="TIGR00706">
    <property type="entry name" value="SppA_dom"/>
    <property type="match status" value="1"/>
</dbReference>
<keyword evidence="2" id="KW-0645">Protease</keyword>
<dbReference type="InterPro" id="IPR047272">
    <property type="entry name" value="S49_SppA_C"/>
</dbReference>
<dbReference type="GO" id="GO:0006508">
    <property type="term" value="P:proteolysis"/>
    <property type="evidence" value="ECO:0007669"/>
    <property type="project" value="UniProtKB-KW"/>
</dbReference>
<feature type="domain" description="Peptidase S49" evidence="6">
    <location>
        <begin position="109"/>
        <end position="254"/>
    </location>
</feature>
<protein>
    <submittedName>
        <fullName evidence="7">Signal peptide peptidase SppA</fullName>
    </submittedName>
</protein>
<dbReference type="InterPro" id="IPR002142">
    <property type="entry name" value="Peptidase_S49"/>
</dbReference>
<dbReference type="InterPro" id="IPR004635">
    <property type="entry name" value="Pept_S49_SppA"/>
</dbReference>
<dbReference type="PANTHER" id="PTHR42987">
    <property type="entry name" value="PEPTIDASE S49"/>
    <property type="match status" value="1"/>
</dbReference>
<dbReference type="CDD" id="cd07023">
    <property type="entry name" value="S49_Sppa_N_C"/>
    <property type="match status" value="1"/>
</dbReference>
<evidence type="ECO:0000313" key="7">
    <source>
        <dbReference type="EMBL" id="MBP0441084.1"/>
    </source>
</evidence>
<evidence type="ECO:0000259" key="6">
    <source>
        <dbReference type="Pfam" id="PF01343"/>
    </source>
</evidence>
<evidence type="ECO:0000256" key="3">
    <source>
        <dbReference type="ARBA" id="ARBA00022801"/>
    </source>
</evidence>
<gene>
    <name evidence="7" type="primary">sppA</name>
    <name evidence="7" type="ORF">J5Y06_20745</name>
</gene>
<evidence type="ECO:0000256" key="4">
    <source>
        <dbReference type="ARBA" id="ARBA00022825"/>
    </source>
</evidence>
<dbReference type="Pfam" id="PF01343">
    <property type="entry name" value="Peptidase_S49"/>
    <property type="match status" value="1"/>
</dbReference>
<dbReference type="GO" id="GO:0008236">
    <property type="term" value="F:serine-type peptidase activity"/>
    <property type="evidence" value="ECO:0007669"/>
    <property type="project" value="UniProtKB-KW"/>
</dbReference>
<sequence>MVLRADDLIDRRRLRRKLTFWRVLTLLVLAAAVIATARFVFPSELAAGAVDHIARVKIEGTITEDDELLERLDKIREAEAVKGVVLTIDSPGGTTAGGEAIFEAIRRIAAEKPVVAQVGTLAASAGYMIASATDHIVARQSSIVGSIGVLVQYPDVTALMDKLGIKLEAIKSTPLKAEPNPFTPTTEEERAMLRRMILDSYDWFVDLVTERRNLPRVQVLQLADGSIFTGRQALGNRLVDQLGGEREAVAWLASKGVDADLDVIEWKKKDERGFFTLMSSSLAFGGGESLSQALQTLLSQAGGEHLFLDGLVSLWHPSGSSPAR</sequence>
<evidence type="ECO:0000256" key="2">
    <source>
        <dbReference type="ARBA" id="ARBA00022670"/>
    </source>
</evidence>
<dbReference type="RefSeq" id="WP_209337215.1">
    <property type="nucleotide sequence ID" value="NZ_JAGIYY010000011.1"/>
</dbReference>
<dbReference type="EMBL" id="JAGIYY010000011">
    <property type="protein sequence ID" value="MBP0441084.1"/>
    <property type="molecule type" value="Genomic_DNA"/>
</dbReference>
<dbReference type="PANTHER" id="PTHR42987:SF6">
    <property type="entry name" value="PROTEINASE IV"/>
    <property type="match status" value="1"/>
</dbReference>
<dbReference type="InterPro" id="IPR029045">
    <property type="entry name" value="ClpP/crotonase-like_dom_sf"/>
</dbReference>
<comment type="caution">
    <text evidence="7">The sequence shown here is derived from an EMBL/GenBank/DDBJ whole genome shotgun (WGS) entry which is preliminary data.</text>
</comment>
<proteinExistence type="inferred from homology"/>
<dbReference type="Proteomes" id="UP000666240">
    <property type="component" value="Unassembled WGS sequence"/>
</dbReference>
<dbReference type="AlphaFoldDB" id="A0A8J7RS78"/>
<dbReference type="SUPFAM" id="SSF52096">
    <property type="entry name" value="ClpP/crotonase"/>
    <property type="match status" value="1"/>
</dbReference>
<organism evidence="7 8">
    <name type="scientific">Tianweitania sediminis</name>
    <dbReference type="NCBI Taxonomy" id="1502156"/>
    <lineage>
        <taxon>Bacteria</taxon>
        <taxon>Pseudomonadati</taxon>
        <taxon>Pseudomonadota</taxon>
        <taxon>Alphaproteobacteria</taxon>
        <taxon>Hyphomicrobiales</taxon>
        <taxon>Phyllobacteriaceae</taxon>
        <taxon>Tianweitania</taxon>
    </lineage>
</organism>
<evidence type="ECO:0000256" key="5">
    <source>
        <dbReference type="SAM" id="Phobius"/>
    </source>
</evidence>
<dbReference type="Gene3D" id="6.20.330.10">
    <property type="match status" value="1"/>
</dbReference>
<keyword evidence="8" id="KW-1185">Reference proteome</keyword>
<reference evidence="7" key="1">
    <citation type="submission" date="2021-03" db="EMBL/GenBank/DDBJ databases">
        <title>Genome sequencing and assembly of Tianweitania sediminis.</title>
        <authorList>
            <person name="Chhetri G."/>
        </authorList>
    </citation>
    <scope>NUCLEOTIDE SEQUENCE</scope>
    <source>
        <strain evidence="7">Z8</strain>
    </source>
</reference>